<dbReference type="Proteomes" id="UP000054843">
    <property type="component" value="Unassembled WGS sequence"/>
</dbReference>
<gene>
    <name evidence="2" type="ORF">T10_4275</name>
</gene>
<name>A0A0V1MLA7_9BILA</name>
<organism evidence="2 3">
    <name type="scientific">Trichinella papuae</name>
    <dbReference type="NCBI Taxonomy" id="268474"/>
    <lineage>
        <taxon>Eukaryota</taxon>
        <taxon>Metazoa</taxon>
        <taxon>Ecdysozoa</taxon>
        <taxon>Nematoda</taxon>
        <taxon>Enoplea</taxon>
        <taxon>Dorylaimia</taxon>
        <taxon>Trichinellida</taxon>
        <taxon>Trichinellidae</taxon>
        <taxon>Trichinella</taxon>
    </lineage>
</organism>
<feature type="non-terminal residue" evidence="2">
    <location>
        <position position="99"/>
    </location>
</feature>
<evidence type="ECO:0000313" key="3">
    <source>
        <dbReference type="Proteomes" id="UP000054843"/>
    </source>
</evidence>
<comment type="caution">
    <text evidence="2">The sequence shown here is derived from an EMBL/GenBank/DDBJ whole genome shotgun (WGS) entry which is preliminary data.</text>
</comment>
<keyword evidence="3" id="KW-1185">Reference proteome</keyword>
<feature type="compositionally biased region" description="Basic and acidic residues" evidence="1">
    <location>
        <begin position="66"/>
        <end position="86"/>
    </location>
</feature>
<proteinExistence type="predicted"/>
<sequence length="99" mass="11515">MRRVMCSRESCVRIHCREGFQTLSFSTLLYANKDDPLKIALSLVTVHLKKAKTLSTRNKTRTARSRTIEQKRMEQRKSENADDTKQITDGMKQNKRGNE</sequence>
<feature type="compositionally biased region" description="Basic residues" evidence="1">
    <location>
        <begin position="53"/>
        <end position="64"/>
    </location>
</feature>
<protein>
    <submittedName>
        <fullName evidence="2">Uncharacterized protein</fullName>
    </submittedName>
</protein>
<feature type="region of interest" description="Disordered" evidence="1">
    <location>
        <begin position="53"/>
        <end position="99"/>
    </location>
</feature>
<evidence type="ECO:0000256" key="1">
    <source>
        <dbReference type="SAM" id="MobiDB-lite"/>
    </source>
</evidence>
<dbReference type="EMBL" id="JYDO01000076">
    <property type="protein sequence ID" value="KRZ72600.1"/>
    <property type="molecule type" value="Genomic_DNA"/>
</dbReference>
<evidence type="ECO:0000313" key="2">
    <source>
        <dbReference type="EMBL" id="KRZ72600.1"/>
    </source>
</evidence>
<reference evidence="2 3" key="1">
    <citation type="submission" date="2015-01" db="EMBL/GenBank/DDBJ databases">
        <title>Evolution of Trichinella species and genotypes.</title>
        <authorList>
            <person name="Korhonen P.K."/>
            <person name="Edoardo P."/>
            <person name="Giuseppe L.R."/>
            <person name="Gasser R.B."/>
        </authorList>
    </citation>
    <scope>NUCLEOTIDE SEQUENCE [LARGE SCALE GENOMIC DNA]</scope>
    <source>
        <strain evidence="2">ISS1980</strain>
    </source>
</reference>
<accession>A0A0V1MLA7</accession>
<dbReference type="AlphaFoldDB" id="A0A0V1MLA7"/>